<keyword evidence="2" id="KW-0732">Signal</keyword>
<keyword evidence="3" id="KW-1185">Reference proteome</keyword>
<organism evidence="3 4">
    <name type="scientific">Nelumbo nucifera</name>
    <name type="common">Sacred lotus</name>
    <dbReference type="NCBI Taxonomy" id="4432"/>
    <lineage>
        <taxon>Eukaryota</taxon>
        <taxon>Viridiplantae</taxon>
        <taxon>Streptophyta</taxon>
        <taxon>Embryophyta</taxon>
        <taxon>Tracheophyta</taxon>
        <taxon>Spermatophyta</taxon>
        <taxon>Magnoliopsida</taxon>
        <taxon>Proteales</taxon>
        <taxon>Nelumbonaceae</taxon>
        <taxon>Nelumbo</taxon>
    </lineage>
</organism>
<name>A0A1U8AWS2_NELNU</name>
<dbReference type="PANTHER" id="PTHR33227">
    <property type="entry name" value="STIGMA-SPECIFIC STIG1-LIKE PROTEIN 3"/>
    <property type="match status" value="1"/>
</dbReference>
<proteinExistence type="inferred from homology"/>
<gene>
    <name evidence="4" type="primary">LOC104608259</name>
</gene>
<dbReference type="OrthoDB" id="2013942at2759"/>
<dbReference type="STRING" id="4432.A0A1U8AWS2"/>
<evidence type="ECO:0000256" key="2">
    <source>
        <dbReference type="ARBA" id="ARBA00022729"/>
    </source>
</evidence>
<dbReference type="InParanoid" id="A0A1U8AWS2"/>
<dbReference type="RefSeq" id="XP_010272490.1">
    <property type="nucleotide sequence ID" value="XM_010274188.1"/>
</dbReference>
<comment type="similarity">
    <text evidence="1">Belongs to the STIG1 family.</text>
</comment>
<reference evidence="4" key="1">
    <citation type="submission" date="2025-08" db="UniProtKB">
        <authorList>
            <consortium name="RefSeq"/>
        </authorList>
    </citation>
    <scope>IDENTIFICATION</scope>
</reference>
<accession>A0A1U8AWS2</accession>
<protein>
    <submittedName>
        <fullName evidence="4">Protein GRIM REAPER-like</fullName>
    </submittedName>
</protein>
<evidence type="ECO:0000313" key="3">
    <source>
        <dbReference type="Proteomes" id="UP000189703"/>
    </source>
</evidence>
<sequence>MAHDTEDGEGNLVDSPSTNALSRNLFLARIRKGSHCDGVPVNNGTGLLQCCKARCRDVFGDQNNCGRCGHKCGFGELCCHGTCTNIVYNDTHCGECNRKCLPGIKCEYGTCGYA</sequence>
<evidence type="ECO:0000313" key="4">
    <source>
        <dbReference type="RefSeq" id="XP_010272490.1"/>
    </source>
</evidence>
<dbReference type="eggNOG" id="ENOG502S52A">
    <property type="taxonomic scope" value="Eukaryota"/>
</dbReference>
<dbReference type="OMA" id="AESKWHY"/>
<dbReference type="Pfam" id="PF04885">
    <property type="entry name" value="Stig1"/>
    <property type="match status" value="1"/>
</dbReference>
<dbReference type="Proteomes" id="UP000189703">
    <property type="component" value="Unplaced"/>
</dbReference>
<dbReference type="PANTHER" id="PTHR33227:SF6">
    <property type="entry name" value="PROTEIN GRIM REAPER"/>
    <property type="match status" value="1"/>
</dbReference>
<dbReference type="GeneID" id="104608259"/>
<dbReference type="InterPro" id="IPR006969">
    <property type="entry name" value="Stig-like"/>
</dbReference>
<dbReference type="KEGG" id="nnu:104608259"/>
<dbReference type="AlphaFoldDB" id="A0A1U8AWS2"/>
<evidence type="ECO:0000256" key="1">
    <source>
        <dbReference type="ARBA" id="ARBA00006010"/>
    </source>
</evidence>